<gene>
    <name evidence="2" type="ORF">M407DRAFT_12576</name>
</gene>
<organism evidence="2 3">
    <name type="scientific">Tulasnella calospora MUT 4182</name>
    <dbReference type="NCBI Taxonomy" id="1051891"/>
    <lineage>
        <taxon>Eukaryota</taxon>
        <taxon>Fungi</taxon>
        <taxon>Dikarya</taxon>
        <taxon>Basidiomycota</taxon>
        <taxon>Agaricomycotina</taxon>
        <taxon>Agaricomycetes</taxon>
        <taxon>Cantharellales</taxon>
        <taxon>Tulasnellaceae</taxon>
        <taxon>Tulasnella</taxon>
    </lineage>
</organism>
<keyword evidence="3" id="KW-1185">Reference proteome</keyword>
<dbReference type="HOGENOM" id="CLU_740087_0_0_1"/>
<accession>A0A0C3K6E8</accession>
<feature type="region of interest" description="Disordered" evidence="1">
    <location>
        <begin position="327"/>
        <end position="374"/>
    </location>
</feature>
<protein>
    <submittedName>
        <fullName evidence="2">Uncharacterized protein</fullName>
    </submittedName>
</protein>
<dbReference type="Proteomes" id="UP000054248">
    <property type="component" value="Unassembled WGS sequence"/>
</dbReference>
<evidence type="ECO:0000313" key="3">
    <source>
        <dbReference type="Proteomes" id="UP000054248"/>
    </source>
</evidence>
<evidence type="ECO:0000313" key="2">
    <source>
        <dbReference type="EMBL" id="KIO16943.1"/>
    </source>
</evidence>
<reference evidence="3" key="2">
    <citation type="submission" date="2015-01" db="EMBL/GenBank/DDBJ databases">
        <title>Evolutionary Origins and Diversification of the Mycorrhizal Mutualists.</title>
        <authorList>
            <consortium name="DOE Joint Genome Institute"/>
            <consortium name="Mycorrhizal Genomics Consortium"/>
            <person name="Kohler A."/>
            <person name="Kuo A."/>
            <person name="Nagy L.G."/>
            <person name="Floudas D."/>
            <person name="Copeland A."/>
            <person name="Barry K.W."/>
            <person name="Cichocki N."/>
            <person name="Veneault-Fourrey C."/>
            <person name="LaButti K."/>
            <person name="Lindquist E.A."/>
            <person name="Lipzen A."/>
            <person name="Lundell T."/>
            <person name="Morin E."/>
            <person name="Murat C."/>
            <person name="Riley R."/>
            <person name="Ohm R."/>
            <person name="Sun H."/>
            <person name="Tunlid A."/>
            <person name="Henrissat B."/>
            <person name="Grigoriev I.V."/>
            <person name="Hibbett D.S."/>
            <person name="Martin F."/>
        </authorList>
    </citation>
    <scope>NUCLEOTIDE SEQUENCE [LARGE SCALE GENOMIC DNA]</scope>
    <source>
        <strain evidence="3">MUT 4182</strain>
    </source>
</reference>
<dbReference type="AlphaFoldDB" id="A0A0C3K6E8"/>
<dbReference type="EMBL" id="KN823456">
    <property type="protein sequence ID" value="KIO16943.1"/>
    <property type="molecule type" value="Genomic_DNA"/>
</dbReference>
<evidence type="ECO:0000256" key="1">
    <source>
        <dbReference type="SAM" id="MobiDB-lite"/>
    </source>
</evidence>
<feature type="compositionally biased region" description="Acidic residues" evidence="1">
    <location>
        <begin position="341"/>
        <end position="362"/>
    </location>
</feature>
<reference evidence="2 3" key="1">
    <citation type="submission" date="2014-04" db="EMBL/GenBank/DDBJ databases">
        <authorList>
            <consortium name="DOE Joint Genome Institute"/>
            <person name="Kuo A."/>
            <person name="Girlanda M."/>
            <person name="Perotto S."/>
            <person name="Kohler A."/>
            <person name="Nagy L.G."/>
            <person name="Floudas D."/>
            <person name="Copeland A."/>
            <person name="Barry K.W."/>
            <person name="Cichocki N."/>
            <person name="Veneault-Fourrey C."/>
            <person name="LaButti K."/>
            <person name="Lindquist E.A."/>
            <person name="Lipzen A."/>
            <person name="Lundell T."/>
            <person name="Morin E."/>
            <person name="Murat C."/>
            <person name="Sun H."/>
            <person name="Tunlid A."/>
            <person name="Henrissat B."/>
            <person name="Grigoriev I.V."/>
            <person name="Hibbett D.S."/>
            <person name="Martin F."/>
            <person name="Nordberg H.P."/>
            <person name="Cantor M.N."/>
            <person name="Hua S.X."/>
        </authorList>
    </citation>
    <scope>NUCLEOTIDE SEQUENCE [LARGE SCALE GENOMIC DNA]</scope>
    <source>
        <strain evidence="2 3">MUT 4182</strain>
    </source>
</reference>
<sequence length="374" mass="41292">MFSAANRPATCANFSQRGLQPEWALPVRTLSALSQSQELTNSARGERTFTTVEAVWALLVDVCRRYGLRHFAITSATHIALSAFSPTYQTGHTSPPILMTIATHDLPWATEPQGQGLIQTHPLCRCSWTGCGAAWVHSASSGTIPEHAGLTGILGDATFGWPRKALEHAERGNYLSGRRSTREPECRNRWIKKSGARIFGNEMVRGLSQGIKRRFEDRDSGGEDVAVYQEVVQDGPITAAGQRRWFDILTRKRYLELGHHVMEVDGSLCAAIDAAQGNMDTMGAFPVTPTRTRRTRRIALRVESSRASSRRFSGAIRITKSLPKKKGDIRAKSVTFQKQDDGDDSMDLDGNAEDAGETEEEERGSNGGHFYNTR</sequence>
<proteinExistence type="predicted"/>
<name>A0A0C3K6E8_9AGAM</name>